<gene>
    <name evidence="1" type="ORF">O6H91_01G041400</name>
</gene>
<accession>A0ACC2EQ78</accession>
<dbReference type="EMBL" id="CM055092">
    <property type="protein sequence ID" value="KAJ7568632.1"/>
    <property type="molecule type" value="Genomic_DNA"/>
</dbReference>
<proteinExistence type="predicted"/>
<protein>
    <submittedName>
        <fullName evidence="1">Uncharacterized protein</fullName>
    </submittedName>
</protein>
<keyword evidence="2" id="KW-1185">Reference proteome</keyword>
<comment type="caution">
    <text evidence="1">The sequence shown here is derived from an EMBL/GenBank/DDBJ whole genome shotgun (WGS) entry which is preliminary data.</text>
</comment>
<organism evidence="1 2">
    <name type="scientific">Diphasiastrum complanatum</name>
    <name type="common">Issler's clubmoss</name>
    <name type="synonym">Lycopodium complanatum</name>
    <dbReference type="NCBI Taxonomy" id="34168"/>
    <lineage>
        <taxon>Eukaryota</taxon>
        <taxon>Viridiplantae</taxon>
        <taxon>Streptophyta</taxon>
        <taxon>Embryophyta</taxon>
        <taxon>Tracheophyta</taxon>
        <taxon>Lycopodiopsida</taxon>
        <taxon>Lycopodiales</taxon>
        <taxon>Lycopodiaceae</taxon>
        <taxon>Lycopodioideae</taxon>
        <taxon>Diphasiastrum</taxon>
    </lineage>
</organism>
<sequence length="717" mass="82180">MSHVTFDIQWKEAMQELAKLTDDEIPSDASLAPKTLAQYSCIYVRYLQVYKKLEECCDQIVHSQKRIEAKKALEACIGRMLEIRSWLVTLNEGRDFVNFDATLVCLNVGPEVLDVLPPRNLIDDNATSLETREKFLLKLIEMNEIGLEKAQDDRPTFNLSEEEAILILQANERGRQGRQKIVELTKTRQMQEEALRHQQSGGESMSHEAAAIIMQSAARSFLARCRIKKSEDDELTLIGMNGFSHSPISDLALSSEKENAERRKKIQLLNKAEFEEAMTVARHKVKELEGQEMREIIQEKINQWLISNRDPETGFYPSFPKPEEGGSKQILEPSLELEFSEDEKKKNKKKDGKDTEDVNKKKTKGGQVPPKRIEIPHEDDEKPPTYPVFFLRHLRDCVQAYKNLWHDRDDYSNLHQKHDQEILKSTLRPAVFEEVRRLVLEYCVFPLISDFVHEHAPFIKSVLLYGGDLNGKTLLVHAACRATGAAFINLSPSNTDDKYPGKQAGRMLQMAFKVAKIMAPSIVYISEVEKIFVTDKKKLKTFRFKDKCNRIKKSLIKEVEALKPGDRVLILGTSSQPQDAPSKPPAFFNLFTKRIYIPYPDYSSRMTLWRTMIEKKGGVLTNKFDLSTLAHISSGYSNGIIDKVCAITITEKRKRKLRRFPLLIDELTYHLYRSKPVDPICLQTLLEWGKPSQELEEPLKEKLGAKTKGSGKIDVKR</sequence>
<dbReference type="Proteomes" id="UP001162992">
    <property type="component" value="Chromosome 1"/>
</dbReference>
<evidence type="ECO:0000313" key="1">
    <source>
        <dbReference type="EMBL" id="KAJ7568632.1"/>
    </source>
</evidence>
<reference evidence="2" key="1">
    <citation type="journal article" date="2024" name="Proc. Natl. Acad. Sci. U.S.A.">
        <title>Extraordinary preservation of gene collinearity over three hundred million years revealed in homosporous lycophytes.</title>
        <authorList>
            <person name="Li C."/>
            <person name="Wickell D."/>
            <person name="Kuo L.Y."/>
            <person name="Chen X."/>
            <person name="Nie B."/>
            <person name="Liao X."/>
            <person name="Peng D."/>
            <person name="Ji J."/>
            <person name="Jenkins J."/>
            <person name="Williams M."/>
            <person name="Shu S."/>
            <person name="Plott C."/>
            <person name="Barry K."/>
            <person name="Rajasekar S."/>
            <person name="Grimwood J."/>
            <person name="Han X."/>
            <person name="Sun S."/>
            <person name="Hou Z."/>
            <person name="He W."/>
            <person name="Dai G."/>
            <person name="Sun C."/>
            <person name="Schmutz J."/>
            <person name="Leebens-Mack J.H."/>
            <person name="Li F.W."/>
            <person name="Wang L."/>
        </authorList>
    </citation>
    <scope>NUCLEOTIDE SEQUENCE [LARGE SCALE GENOMIC DNA]</scope>
    <source>
        <strain evidence="2">cv. PW_Plant_1</strain>
    </source>
</reference>
<evidence type="ECO:0000313" key="2">
    <source>
        <dbReference type="Proteomes" id="UP001162992"/>
    </source>
</evidence>
<name>A0ACC2EQ78_DIPCM</name>